<gene>
    <name evidence="1" type="ORF">SXIM_44900</name>
</gene>
<organism evidence="1 2">
    <name type="scientific">Streptomyces xiamenensis</name>
    <dbReference type="NCBI Taxonomy" id="408015"/>
    <lineage>
        <taxon>Bacteria</taxon>
        <taxon>Bacillati</taxon>
        <taxon>Actinomycetota</taxon>
        <taxon>Actinomycetes</taxon>
        <taxon>Kitasatosporales</taxon>
        <taxon>Streptomycetaceae</taxon>
        <taxon>Streptomyces</taxon>
    </lineage>
</organism>
<evidence type="ECO:0000313" key="2">
    <source>
        <dbReference type="Proteomes" id="UP000034034"/>
    </source>
</evidence>
<dbReference type="STRING" id="408015.SXIM_44900"/>
<dbReference type="EMBL" id="CP009922">
    <property type="protein sequence ID" value="AKG45874.1"/>
    <property type="molecule type" value="Genomic_DNA"/>
</dbReference>
<dbReference type="Proteomes" id="UP000034034">
    <property type="component" value="Chromosome"/>
</dbReference>
<protein>
    <submittedName>
        <fullName evidence="1">FtsK or SpoIIIE family protein</fullName>
    </submittedName>
</protein>
<proteinExistence type="predicted"/>
<accession>A0A0F7FYM2</accession>
<keyword evidence="2" id="KW-1185">Reference proteome</keyword>
<dbReference type="HOGENOM" id="CLU_2195560_0_0_11"/>
<name>A0A0F7FYM2_9ACTN</name>
<sequence>MIIDDFDLVATGSNHPLTQLVELLPYARDTGVRFIIARNSAGASRAMFDPFMQRLRELGAQGLVLSSNRSEGEVLPGVRARSFPPGRGTLVTRKGGTRLVQVGWLPEQ</sequence>
<evidence type="ECO:0000313" key="1">
    <source>
        <dbReference type="EMBL" id="AKG45874.1"/>
    </source>
</evidence>
<reference evidence="1" key="1">
    <citation type="submission" date="2019-08" db="EMBL/GenBank/DDBJ databases">
        <title>Complete genome sequence of a mangrove-derived Streptomyces xiamenensis.</title>
        <authorList>
            <person name="Xu J."/>
        </authorList>
    </citation>
    <scope>NUCLEOTIDE SEQUENCE</scope>
    <source>
        <strain evidence="1">318</strain>
    </source>
</reference>
<dbReference type="Gene3D" id="3.40.50.300">
    <property type="entry name" value="P-loop containing nucleotide triphosphate hydrolases"/>
    <property type="match status" value="1"/>
</dbReference>
<dbReference type="KEGG" id="sxi:SXIM_44900"/>
<dbReference type="AlphaFoldDB" id="A0A0F7FYM2"/>
<dbReference type="InterPro" id="IPR027417">
    <property type="entry name" value="P-loop_NTPase"/>
</dbReference>
<dbReference type="PATRIC" id="fig|408015.6.peg.4547"/>